<dbReference type="AlphaFoldDB" id="A0A150J5C4"/>
<sequence length="194" mass="23011">MHKGMIFTEKDSNIEANEDTKIILREKNISLILDSYDDLFSDFDPRPYSVRGLSDDFLIECRRAVRTLKTESPVLELRLLVPKNKRKTTKETMIKKRLKEYFQNQLKEKQIELKQLRREGAKWIFIGFSLALTSSLLLTQKDFLYSLPLIITEPGGWFSFWTGLDKLFIEPKGKMHEFEFFNKMAKMSVRFYSY</sequence>
<reference evidence="1 2" key="1">
    <citation type="journal article" date="2016" name="ISME J.">
        <title>Chasing the elusive Euryarchaeota class WSA2: genomes reveal a uniquely fastidious methyl-reducing methanogen.</title>
        <authorList>
            <person name="Nobu M.K."/>
            <person name="Narihiro T."/>
            <person name="Kuroda K."/>
            <person name="Mei R."/>
            <person name="Liu W.T."/>
        </authorList>
    </citation>
    <scope>NUCLEOTIDE SEQUENCE [LARGE SCALE GENOMIC DNA]</scope>
    <source>
        <strain evidence="1">U1lsi0528_Bin055</strain>
    </source>
</reference>
<proteinExistence type="predicted"/>
<gene>
    <name evidence="1" type="ORF">AMQ22_00833</name>
</gene>
<organism evidence="1 2">
    <name type="scientific">Candidatus Methanofastidiosum methylothiophilum</name>
    <dbReference type="NCBI Taxonomy" id="1705564"/>
    <lineage>
        <taxon>Archaea</taxon>
        <taxon>Methanobacteriati</taxon>
        <taxon>Methanobacteriota</taxon>
        <taxon>Stenosarchaea group</taxon>
        <taxon>Candidatus Methanofastidiosia</taxon>
        <taxon>Candidatus Methanofastidiosales</taxon>
        <taxon>Candidatus Methanofastidiosaceae</taxon>
        <taxon>Candidatus Methanofastidiosum</taxon>
    </lineage>
</organism>
<evidence type="ECO:0000313" key="1">
    <source>
        <dbReference type="EMBL" id="KYC52429.1"/>
    </source>
</evidence>
<dbReference type="Proteomes" id="UP000075398">
    <property type="component" value="Unassembled WGS sequence"/>
</dbReference>
<name>A0A150J5C4_9EURY</name>
<evidence type="ECO:0000313" key="2">
    <source>
        <dbReference type="Proteomes" id="UP000075398"/>
    </source>
</evidence>
<comment type="caution">
    <text evidence="1">The sequence shown here is derived from an EMBL/GenBank/DDBJ whole genome shotgun (WGS) entry which is preliminary data.</text>
</comment>
<dbReference type="EMBL" id="LNGC01000024">
    <property type="protein sequence ID" value="KYC52429.1"/>
    <property type="molecule type" value="Genomic_DNA"/>
</dbReference>
<protein>
    <submittedName>
        <fullName evidence="1">Uncharacterized protein</fullName>
    </submittedName>
</protein>
<accession>A0A150J5C4</accession>